<evidence type="ECO:0000313" key="3">
    <source>
        <dbReference type="Proteomes" id="UP000045782"/>
    </source>
</evidence>
<keyword evidence="1" id="KW-1133">Transmembrane helix</keyword>
<dbReference type="EMBL" id="CSWP01000009">
    <property type="protein sequence ID" value="CPV66357.1"/>
    <property type="molecule type" value="Genomic_DNA"/>
</dbReference>
<keyword evidence="1" id="KW-0472">Membrane</keyword>
<dbReference type="AlphaFoldDB" id="A0A0U0ZR36"/>
<name>A0A0U0ZR36_9MYCO</name>
<accession>A0A0U0ZR36</accession>
<feature type="transmembrane region" description="Helical" evidence="1">
    <location>
        <begin position="97"/>
        <end position="116"/>
    </location>
</feature>
<dbReference type="RefSeq" id="WP_131724579.1">
    <property type="nucleotide sequence ID" value="NZ_CSWP01000009.1"/>
</dbReference>
<dbReference type="Proteomes" id="UP000045782">
    <property type="component" value="Unassembled WGS sequence"/>
</dbReference>
<organism evidence="2 3">
    <name type="scientific">Mycobacteroides abscessus</name>
    <dbReference type="NCBI Taxonomy" id="36809"/>
    <lineage>
        <taxon>Bacteria</taxon>
        <taxon>Bacillati</taxon>
        <taxon>Actinomycetota</taxon>
        <taxon>Actinomycetes</taxon>
        <taxon>Mycobacteriales</taxon>
        <taxon>Mycobacteriaceae</taxon>
        <taxon>Mycobacteroides</taxon>
    </lineage>
</organism>
<evidence type="ECO:0000313" key="2">
    <source>
        <dbReference type="EMBL" id="CPV66357.1"/>
    </source>
</evidence>
<reference evidence="2 3" key="1">
    <citation type="submission" date="2015-03" db="EMBL/GenBank/DDBJ databases">
        <authorList>
            <person name="Murphy D."/>
        </authorList>
    </citation>
    <scope>NUCLEOTIDE SEQUENCE [LARGE SCALE GENOMIC DNA]</scope>
    <source>
        <strain evidence="2 3">PAP088</strain>
    </source>
</reference>
<gene>
    <name evidence="2" type="ORF">ERS075579_03986</name>
</gene>
<keyword evidence="1" id="KW-0812">Transmembrane</keyword>
<feature type="transmembrane region" description="Helical" evidence="1">
    <location>
        <begin position="122"/>
        <end position="143"/>
    </location>
</feature>
<sequence>MTDQQHDDPVSHVRELIKHTAQRQSERPRRSYPRLREDLVGHRAAASARRRIAKGYRLPEQPARSHDYGVPIPAHAPWREAPTLAFDEHTHLPEPDVWIAIASIVAGCGAAARLVPLLASPVVAFIAIMALITAGLLCLRLGLITKARLALMAATGYHWSHDAIEYLPWIDTDRREPIEPSPEDEAILTVAEDICGQITADTAHLDGYQGILDVDQELHEIAWSVADLTMLARPGDNEGSTAQTERLHQRERTRESLVARLAALHEYSCALHKLRLAYAELQPTSAHVTAALSSEVLNRQAAEHIAQIAATLAGAPASAGRSVP</sequence>
<protein>
    <submittedName>
        <fullName evidence="2">Uncharacterized protein</fullName>
    </submittedName>
</protein>
<proteinExistence type="predicted"/>
<evidence type="ECO:0000256" key="1">
    <source>
        <dbReference type="SAM" id="Phobius"/>
    </source>
</evidence>